<reference evidence="2" key="1">
    <citation type="submission" date="2022-07" db="EMBL/GenBank/DDBJ databases">
        <authorList>
            <person name="Macas J."/>
            <person name="Novak P."/>
            <person name="Neumann P."/>
        </authorList>
    </citation>
    <scope>NUCLEOTIDE SEQUENCE</scope>
</reference>
<dbReference type="Gene3D" id="3.30.420.10">
    <property type="entry name" value="Ribonuclease H-like superfamily/Ribonuclease H"/>
    <property type="match status" value="1"/>
</dbReference>
<protein>
    <recommendedName>
        <fullName evidence="1">RNase H type-1 domain-containing protein</fullName>
    </recommendedName>
</protein>
<dbReference type="InterPro" id="IPR002156">
    <property type="entry name" value="RNaseH_domain"/>
</dbReference>
<dbReference type="Proteomes" id="UP001152523">
    <property type="component" value="Unassembled WGS sequence"/>
</dbReference>
<dbReference type="PANTHER" id="PTHR47723:SF19">
    <property type="entry name" value="POLYNUCLEOTIDYL TRANSFERASE, RIBONUCLEASE H-LIKE SUPERFAMILY PROTEIN"/>
    <property type="match status" value="1"/>
</dbReference>
<organism evidence="2 3">
    <name type="scientific">Cuscuta epithymum</name>
    <dbReference type="NCBI Taxonomy" id="186058"/>
    <lineage>
        <taxon>Eukaryota</taxon>
        <taxon>Viridiplantae</taxon>
        <taxon>Streptophyta</taxon>
        <taxon>Embryophyta</taxon>
        <taxon>Tracheophyta</taxon>
        <taxon>Spermatophyta</taxon>
        <taxon>Magnoliopsida</taxon>
        <taxon>eudicotyledons</taxon>
        <taxon>Gunneridae</taxon>
        <taxon>Pentapetalae</taxon>
        <taxon>asterids</taxon>
        <taxon>lamiids</taxon>
        <taxon>Solanales</taxon>
        <taxon>Convolvulaceae</taxon>
        <taxon>Cuscuteae</taxon>
        <taxon>Cuscuta</taxon>
        <taxon>Cuscuta subgen. Cuscuta</taxon>
    </lineage>
</organism>
<name>A0AAV0DFP3_9ASTE</name>
<feature type="domain" description="RNase H type-1" evidence="1">
    <location>
        <begin position="2"/>
        <end position="78"/>
    </location>
</feature>
<dbReference type="EMBL" id="CAMAPF010000107">
    <property type="protein sequence ID" value="CAH9100182.1"/>
    <property type="molecule type" value="Genomic_DNA"/>
</dbReference>
<dbReference type="PANTHER" id="PTHR47723">
    <property type="entry name" value="OS05G0353850 PROTEIN"/>
    <property type="match status" value="1"/>
</dbReference>
<dbReference type="GO" id="GO:0004523">
    <property type="term" value="F:RNA-DNA hybrid ribonuclease activity"/>
    <property type="evidence" value="ECO:0007669"/>
    <property type="project" value="InterPro"/>
</dbReference>
<proteinExistence type="predicted"/>
<dbReference type="GO" id="GO:0003676">
    <property type="term" value="F:nucleic acid binding"/>
    <property type="evidence" value="ECO:0007669"/>
    <property type="project" value="InterPro"/>
</dbReference>
<evidence type="ECO:0000259" key="1">
    <source>
        <dbReference type="Pfam" id="PF13456"/>
    </source>
</evidence>
<accession>A0AAV0DFP3</accession>
<sequence length="116" mass="13258">MEAEMSAIFVGVHWLSTVGYSEVVIESDSLASISILRQEKDTRFSYLAGPIRNIAKRLNFTFSHCYRKANNVAHLLAHSYEMSRGAIFFTQMEDLPFPIQGALQLDRWEYPSIRVA</sequence>
<gene>
    <name evidence="2" type="ORF">CEPIT_LOCUS15220</name>
</gene>
<keyword evidence="3" id="KW-1185">Reference proteome</keyword>
<comment type="caution">
    <text evidence="2">The sequence shown here is derived from an EMBL/GenBank/DDBJ whole genome shotgun (WGS) entry which is preliminary data.</text>
</comment>
<evidence type="ECO:0000313" key="2">
    <source>
        <dbReference type="EMBL" id="CAH9100182.1"/>
    </source>
</evidence>
<dbReference type="InterPro" id="IPR036397">
    <property type="entry name" value="RNaseH_sf"/>
</dbReference>
<dbReference type="InterPro" id="IPR053151">
    <property type="entry name" value="RNase_H-like"/>
</dbReference>
<evidence type="ECO:0000313" key="3">
    <source>
        <dbReference type="Proteomes" id="UP001152523"/>
    </source>
</evidence>
<dbReference type="SUPFAM" id="SSF53098">
    <property type="entry name" value="Ribonuclease H-like"/>
    <property type="match status" value="1"/>
</dbReference>
<dbReference type="AlphaFoldDB" id="A0AAV0DFP3"/>
<dbReference type="CDD" id="cd06222">
    <property type="entry name" value="RNase_H_like"/>
    <property type="match status" value="1"/>
</dbReference>
<dbReference type="InterPro" id="IPR044730">
    <property type="entry name" value="RNase_H-like_dom_plant"/>
</dbReference>
<dbReference type="Pfam" id="PF13456">
    <property type="entry name" value="RVT_3"/>
    <property type="match status" value="1"/>
</dbReference>
<dbReference type="InterPro" id="IPR012337">
    <property type="entry name" value="RNaseH-like_sf"/>
</dbReference>